<dbReference type="AlphaFoldDB" id="X1AZ97"/>
<proteinExistence type="predicted"/>
<organism evidence="1">
    <name type="scientific">marine sediment metagenome</name>
    <dbReference type="NCBI Taxonomy" id="412755"/>
    <lineage>
        <taxon>unclassified sequences</taxon>
        <taxon>metagenomes</taxon>
        <taxon>ecological metagenomes</taxon>
    </lineage>
</organism>
<name>X1AZ97_9ZZZZ</name>
<protein>
    <submittedName>
        <fullName evidence="1">Uncharacterized protein</fullName>
    </submittedName>
</protein>
<accession>X1AZ97</accession>
<feature type="non-terminal residue" evidence="1">
    <location>
        <position position="1"/>
    </location>
</feature>
<sequence length="42" mass="4771">FITIDNASHGKSKHKLFAYIGTKEEILTVVNKYLGIESPFLF</sequence>
<reference evidence="1" key="1">
    <citation type="journal article" date="2014" name="Front. Microbiol.">
        <title>High frequency of phylogenetically diverse reductive dehalogenase-homologous genes in deep subseafloor sedimentary metagenomes.</title>
        <authorList>
            <person name="Kawai M."/>
            <person name="Futagami T."/>
            <person name="Toyoda A."/>
            <person name="Takaki Y."/>
            <person name="Nishi S."/>
            <person name="Hori S."/>
            <person name="Arai W."/>
            <person name="Tsubouchi T."/>
            <person name="Morono Y."/>
            <person name="Uchiyama I."/>
            <person name="Ito T."/>
            <person name="Fujiyama A."/>
            <person name="Inagaki F."/>
            <person name="Takami H."/>
        </authorList>
    </citation>
    <scope>NUCLEOTIDE SEQUENCE</scope>
    <source>
        <strain evidence="1">Expedition CK06-06</strain>
    </source>
</reference>
<comment type="caution">
    <text evidence="1">The sequence shown here is derived from an EMBL/GenBank/DDBJ whole genome shotgun (WGS) entry which is preliminary data.</text>
</comment>
<evidence type="ECO:0000313" key="1">
    <source>
        <dbReference type="EMBL" id="GAG88070.1"/>
    </source>
</evidence>
<dbReference type="EMBL" id="BART01011683">
    <property type="protein sequence ID" value="GAG88070.1"/>
    <property type="molecule type" value="Genomic_DNA"/>
</dbReference>
<gene>
    <name evidence="1" type="ORF">S01H4_24766</name>
</gene>